<dbReference type="Proteomes" id="UP000095751">
    <property type="component" value="Unassembled WGS sequence"/>
</dbReference>
<evidence type="ECO:0000313" key="13">
    <source>
        <dbReference type="EMBL" id="OEU08728.1"/>
    </source>
</evidence>
<feature type="region of interest" description="Disordered" evidence="9">
    <location>
        <begin position="543"/>
        <end position="564"/>
    </location>
</feature>
<dbReference type="EMBL" id="KV784379">
    <property type="protein sequence ID" value="OEU08728.1"/>
    <property type="molecule type" value="Genomic_DNA"/>
</dbReference>
<dbReference type="PROSITE" id="PS51192">
    <property type="entry name" value="HELICASE_ATP_BIND_1"/>
    <property type="match status" value="1"/>
</dbReference>
<dbReference type="PROSITE" id="PS50089">
    <property type="entry name" value="ZF_RING_2"/>
    <property type="match status" value="1"/>
</dbReference>
<dbReference type="GO" id="GO:0006281">
    <property type="term" value="P:DNA repair"/>
    <property type="evidence" value="ECO:0007669"/>
    <property type="project" value="TreeGrafter"/>
</dbReference>
<dbReference type="KEGG" id="fcy:FRACYDRAFT_249630"/>
<dbReference type="GO" id="GO:0016787">
    <property type="term" value="F:hydrolase activity"/>
    <property type="evidence" value="ECO:0007669"/>
    <property type="project" value="UniProtKB-KW"/>
</dbReference>
<feature type="compositionally biased region" description="Low complexity" evidence="9">
    <location>
        <begin position="55"/>
        <end position="73"/>
    </location>
</feature>
<dbReference type="Gene3D" id="3.40.50.300">
    <property type="entry name" value="P-loop containing nucleotide triphosphate hydrolases"/>
    <property type="match status" value="1"/>
</dbReference>
<protein>
    <submittedName>
        <fullName evidence="13">SNF2_N-domain-containing protein</fullName>
    </submittedName>
</protein>
<dbReference type="Gene3D" id="3.40.50.10810">
    <property type="entry name" value="Tandem AAA-ATPase domain"/>
    <property type="match status" value="1"/>
</dbReference>
<keyword evidence="14" id="KW-1185">Reference proteome</keyword>
<proteinExistence type="predicted"/>
<reference evidence="13 14" key="1">
    <citation type="submission" date="2016-09" db="EMBL/GenBank/DDBJ databases">
        <title>Extensive genetic diversity and differential bi-allelic expression allows diatom success in the polar Southern Ocean.</title>
        <authorList>
            <consortium name="DOE Joint Genome Institute"/>
            <person name="Mock T."/>
            <person name="Otillar R.P."/>
            <person name="Strauss J."/>
            <person name="Dupont C."/>
            <person name="Frickenhaus S."/>
            <person name="Maumus F."/>
            <person name="Mcmullan M."/>
            <person name="Sanges R."/>
            <person name="Schmutz J."/>
            <person name="Toseland A."/>
            <person name="Valas R."/>
            <person name="Veluchamy A."/>
            <person name="Ward B.J."/>
            <person name="Allen A."/>
            <person name="Barry K."/>
            <person name="Falciatore A."/>
            <person name="Ferrante M."/>
            <person name="Fortunato A.E."/>
            <person name="Gloeckner G."/>
            <person name="Gruber A."/>
            <person name="Hipkin R."/>
            <person name="Janech M."/>
            <person name="Kroth P."/>
            <person name="Leese F."/>
            <person name="Lindquist E."/>
            <person name="Lyon B.R."/>
            <person name="Martin J."/>
            <person name="Mayer C."/>
            <person name="Parker M."/>
            <person name="Quesneville H."/>
            <person name="Raymond J."/>
            <person name="Uhlig C."/>
            <person name="Valentin K.U."/>
            <person name="Worden A.Z."/>
            <person name="Armbrust E.V."/>
            <person name="Bowler C."/>
            <person name="Green B."/>
            <person name="Moulton V."/>
            <person name="Van Oosterhout C."/>
            <person name="Grigoriev I."/>
        </authorList>
    </citation>
    <scope>NUCLEOTIDE SEQUENCE [LARGE SCALE GENOMIC DNA]</scope>
    <source>
        <strain evidence="13 14">CCMP1102</strain>
    </source>
</reference>
<keyword evidence="7" id="KW-0067">ATP-binding</keyword>
<gene>
    <name evidence="13" type="ORF">FRACYDRAFT_249630</name>
</gene>
<organism evidence="13 14">
    <name type="scientific">Fragilariopsis cylindrus CCMP1102</name>
    <dbReference type="NCBI Taxonomy" id="635003"/>
    <lineage>
        <taxon>Eukaryota</taxon>
        <taxon>Sar</taxon>
        <taxon>Stramenopiles</taxon>
        <taxon>Ochrophyta</taxon>
        <taxon>Bacillariophyta</taxon>
        <taxon>Bacillariophyceae</taxon>
        <taxon>Bacillariophycidae</taxon>
        <taxon>Bacillariales</taxon>
        <taxon>Bacillariaceae</taxon>
        <taxon>Fragilariopsis</taxon>
    </lineage>
</organism>
<evidence type="ECO:0000256" key="4">
    <source>
        <dbReference type="ARBA" id="ARBA00022801"/>
    </source>
</evidence>
<sequence>MGNKNNRKKEEAAAVMTYGRAPRRTYGSPTRRIMLTKRKRSLSEDEDDDNKRKVAASTAAAAASSATTTTTTTKPRKRRKIVQESSCYFDYHDKDACNLLIEKVGVTRADIVPTTTTTTTVSSISENAAAAQQKLKAPPTFSMKLNKTNTKEKTTNKRGGRSATAEKVPFDYSNNSINNNNSINTIGKMNSTERRMWSSSFGATYAAKGCVPSNVCRKLGMITRTILLPPKTVAIKKKKSLPSSFLSKTMEPKKSNPGTSNKTIKPPTIAQARKEARKIYPMANIEPMAKQIMNDWKIALLNRDKIIPNWNSNGELVATNTTNTYSIGTIRRMIQSKKWIPSLDANEDVKNLYHLRIPIDILTVLTALEKMAKPDPKLYGVPFIIAIPVMEPIKCIDNNNNNDNNNYGDKCAWRLSISIFAHRLLFECMTAENLRTVMAALDDDGDDNDGEQADNNDTVIVRPLVKSPAIGPIVFGKDPKTRVEVIDDDNHDFEMMEDENETRTDDTLDAFSTEGFLKLIENQGVSSVDTIYINKIEPILYGPGQQQEQKHRSGRRRSRDDNSQECRLQVSLLPHQIHGVSWMYQMENLDNDDDDFNNNSNNNSSLGLNGLLWERRAFREGDTYYYSPALGQARLTIGQQDLQQGKRCNKGGILADEMGLGKTVQAVALVVATLNDLRTQRFNGDFMPNEGEDGVYLPATLVIVPPALIGQWMNEIKKIAGDNLVVQFLDYKEKKKNQQNDDGEKDDVGVVVLNPNADIVLTTYQALDDKNNGTAKKGGSNKRARASSVSKILTTTIWGRIILDEMQEIRSWTTSISKQCEQLRSDRRWMLSGTPLWEGIQDFRGELCFLGLEPFAANNEDGYFDFAIANHWDARSKYGLDILRILSLVMLRRTKSMHIIETGMPLLGLKSLTLTFEPVPQDPSERALYCFLESVMHSTLIDKSNDNNNNNNNNNSSNNGKTKQILRKNQQNKLIFLRLLRELCVSPFLINGGVGCSSQLSTLNRLMKEYNRRRLDMVGVRQDNSGDNTNNNAAYSCDEAIQFLSQVEDVARTDSEFVTNLRVGGGGGISRRNRATLIDPQEKLQKSKEQIAKSTCICNSTRSNRARARWHLALEGVTTGRLEDKSCYNGISNNILKLWEWRNNVASFGTTINTNSNAGNIFSRMINTIVPSSSRAVPEVTNVPSLLNRGFRPTEKYFGLPTGNDQREQKLRSLYKRRPEFRWAHPFAYVFSNIPSQVEEEELLESFSHLVSSQRVKIHHLRESDDSKTWTAVIHLSSSDDYDRFDREANRINGIDLNITQNLPCIEQEIAAAKAKRNEAKALCAVHPCTLNERNLAKAKAAYEKAKLGLCALTEKHHRPGQVLCSRAFGHFRGLTPHTSASLLKNTTDLIESAKGKIAGQISIINDEERTVNQLQNKLGVSGTIESLNTFESLQALKNGDDKKTVCPICLDSLGADGSNGKVLLTRCGHLTCHSCLQRWMDEKDQQRTAITCIECRKPIVRSQLICVDPKKIDTHSGDRQDKAKLLVQQAATMLKENFGQLEPHLWEALYLVIDLPSNIDRNLDSGCSAIPGLFLGHLRHAMDGLPLHSAPSQMFTKGTNNYPSKLRALLADLPRDELSVVFASSKSIILHIQSVLDIEGIRCKTLFVGQSEKQSECAISDWECETNDALVLIVQAGAAACGLTLTAACKMFIMEPFRKHEEEKQAYARLHRFGQKHAVQCKVYYTPVSVESRLLEWRRRATTHLLEEEKTVYAPLRGNEVDDDSNEGSSDDESDGESDDESAGGEDGGGDGDDDVVEEDAVKEENQTRFLLGLSTTTTTTTEANNSNNQAEGIASTTTVTRRQIRTTSQRAGTFSDPILL</sequence>
<dbReference type="InterPro" id="IPR000330">
    <property type="entry name" value="SNF2_N"/>
</dbReference>
<feature type="region of interest" description="Disordered" evidence="9">
    <location>
        <begin position="942"/>
        <end position="964"/>
    </location>
</feature>
<dbReference type="InterPro" id="IPR014001">
    <property type="entry name" value="Helicase_ATP-bd"/>
</dbReference>
<evidence type="ECO:0000259" key="12">
    <source>
        <dbReference type="PROSITE" id="PS51194"/>
    </source>
</evidence>
<dbReference type="SUPFAM" id="SSF52540">
    <property type="entry name" value="P-loop containing nucleoside triphosphate hydrolases"/>
    <property type="match status" value="2"/>
</dbReference>
<dbReference type="Pfam" id="PF00176">
    <property type="entry name" value="SNF2-rel_dom"/>
    <property type="match status" value="1"/>
</dbReference>
<dbReference type="SUPFAM" id="SSF57850">
    <property type="entry name" value="RING/U-box"/>
    <property type="match status" value="1"/>
</dbReference>
<dbReference type="InterPro" id="IPR001650">
    <property type="entry name" value="Helicase_C-like"/>
</dbReference>
<dbReference type="InterPro" id="IPR013083">
    <property type="entry name" value="Znf_RING/FYVE/PHD"/>
</dbReference>
<feature type="compositionally biased region" description="Acidic residues" evidence="9">
    <location>
        <begin position="1762"/>
        <end position="1803"/>
    </location>
</feature>
<dbReference type="InterPro" id="IPR027370">
    <property type="entry name" value="Znf-RING_euk"/>
</dbReference>
<evidence type="ECO:0000256" key="1">
    <source>
        <dbReference type="ARBA" id="ARBA00022723"/>
    </source>
</evidence>
<dbReference type="PROSITE" id="PS51194">
    <property type="entry name" value="HELICASE_CTER"/>
    <property type="match status" value="1"/>
</dbReference>
<evidence type="ECO:0000256" key="3">
    <source>
        <dbReference type="ARBA" id="ARBA00022771"/>
    </source>
</evidence>
<dbReference type="InterPro" id="IPR027417">
    <property type="entry name" value="P-loop_NTPase"/>
</dbReference>
<dbReference type="GO" id="GO:0004386">
    <property type="term" value="F:helicase activity"/>
    <property type="evidence" value="ECO:0007669"/>
    <property type="project" value="UniProtKB-KW"/>
</dbReference>
<evidence type="ECO:0000313" key="14">
    <source>
        <dbReference type="Proteomes" id="UP000095751"/>
    </source>
</evidence>
<evidence type="ECO:0000259" key="10">
    <source>
        <dbReference type="PROSITE" id="PS50089"/>
    </source>
</evidence>
<feature type="domain" description="Helicase ATP-binding" evidence="11">
    <location>
        <begin position="643"/>
        <end position="853"/>
    </location>
</feature>
<evidence type="ECO:0000256" key="9">
    <source>
        <dbReference type="SAM" id="MobiDB-lite"/>
    </source>
</evidence>
<dbReference type="OrthoDB" id="448448at2759"/>
<accession>A0A1E7ERV1</accession>
<keyword evidence="4" id="KW-0378">Hydrolase</keyword>
<dbReference type="CDD" id="cd18793">
    <property type="entry name" value="SF2_C_SNF"/>
    <property type="match status" value="1"/>
</dbReference>
<feature type="region of interest" description="Disordered" evidence="9">
    <location>
        <begin position="1752"/>
        <end position="1844"/>
    </location>
</feature>
<dbReference type="InterPro" id="IPR001841">
    <property type="entry name" value="Znf_RING"/>
</dbReference>
<dbReference type="Pfam" id="PF13445">
    <property type="entry name" value="zf-RING_UBOX"/>
    <property type="match status" value="1"/>
</dbReference>
<keyword evidence="6" id="KW-0862">Zinc</keyword>
<dbReference type="InterPro" id="IPR038718">
    <property type="entry name" value="SNF2-like_sf"/>
</dbReference>
<dbReference type="GO" id="GO:0008270">
    <property type="term" value="F:zinc ion binding"/>
    <property type="evidence" value="ECO:0007669"/>
    <property type="project" value="UniProtKB-KW"/>
</dbReference>
<dbReference type="InParanoid" id="A0A1E7ERV1"/>
<dbReference type="GO" id="GO:0008094">
    <property type="term" value="F:ATP-dependent activity, acting on DNA"/>
    <property type="evidence" value="ECO:0007669"/>
    <property type="project" value="TreeGrafter"/>
</dbReference>
<evidence type="ECO:0000256" key="7">
    <source>
        <dbReference type="ARBA" id="ARBA00022840"/>
    </source>
</evidence>
<keyword evidence="2" id="KW-0547">Nucleotide-binding</keyword>
<dbReference type="PANTHER" id="PTHR45626">
    <property type="entry name" value="TRANSCRIPTION TERMINATION FACTOR 2-RELATED"/>
    <property type="match status" value="1"/>
</dbReference>
<dbReference type="InterPro" id="IPR049730">
    <property type="entry name" value="SNF2/RAD54-like_C"/>
</dbReference>
<keyword evidence="3 8" id="KW-0863">Zinc-finger</keyword>
<name>A0A1E7ERV1_9STRA</name>
<feature type="region of interest" description="Disordered" evidence="9">
    <location>
        <begin position="245"/>
        <end position="268"/>
    </location>
</feature>
<dbReference type="SMART" id="SM00487">
    <property type="entry name" value="DEXDc"/>
    <property type="match status" value="1"/>
</dbReference>
<evidence type="ECO:0000256" key="8">
    <source>
        <dbReference type="PROSITE-ProRule" id="PRU00175"/>
    </source>
</evidence>
<dbReference type="CDD" id="cd18008">
    <property type="entry name" value="DEXDc_SHPRH-like"/>
    <property type="match status" value="1"/>
</dbReference>
<keyword evidence="5" id="KW-0347">Helicase</keyword>
<evidence type="ECO:0000259" key="11">
    <source>
        <dbReference type="PROSITE" id="PS51192"/>
    </source>
</evidence>
<keyword evidence="1" id="KW-0479">Metal-binding</keyword>
<feature type="region of interest" description="Disordered" evidence="9">
    <location>
        <begin position="1"/>
        <end position="80"/>
    </location>
</feature>
<evidence type="ECO:0000256" key="6">
    <source>
        <dbReference type="ARBA" id="ARBA00022833"/>
    </source>
</evidence>
<feature type="domain" description="Helicase C-terminal" evidence="12">
    <location>
        <begin position="1606"/>
        <end position="1758"/>
    </location>
</feature>
<evidence type="ECO:0000256" key="2">
    <source>
        <dbReference type="ARBA" id="ARBA00022741"/>
    </source>
</evidence>
<evidence type="ECO:0000256" key="5">
    <source>
        <dbReference type="ARBA" id="ARBA00022806"/>
    </source>
</evidence>
<dbReference type="SMART" id="SM00184">
    <property type="entry name" value="RING"/>
    <property type="match status" value="1"/>
</dbReference>
<dbReference type="PANTHER" id="PTHR45626:SF14">
    <property type="entry name" value="ATP-DEPENDENT DNA HELICASE (EUROFUNG)"/>
    <property type="match status" value="1"/>
</dbReference>
<dbReference type="InterPro" id="IPR050628">
    <property type="entry name" value="SNF2_RAD54_helicase_TF"/>
</dbReference>
<dbReference type="GO" id="GO:0005524">
    <property type="term" value="F:ATP binding"/>
    <property type="evidence" value="ECO:0007669"/>
    <property type="project" value="UniProtKB-KW"/>
</dbReference>
<dbReference type="Gene3D" id="3.30.40.10">
    <property type="entry name" value="Zinc/RING finger domain, C3HC4 (zinc finger)"/>
    <property type="match status" value="1"/>
</dbReference>
<feature type="domain" description="RING-type" evidence="10">
    <location>
        <begin position="1447"/>
        <end position="1497"/>
    </location>
</feature>
<dbReference type="GO" id="GO:0005634">
    <property type="term" value="C:nucleus"/>
    <property type="evidence" value="ECO:0007669"/>
    <property type="project" value="TreeGrafter"/>
</dbReference>
<feature type="compositionally biased region" description="Low complexity" evidence="9">
    <location>
        <begin position="946"/>
        <end position="959"/>
    </location>
</feature>